<keyword evidence="5" id="KW-1185">Reference proteome</keyword>
<dbReference type="PANTHER" id="PTHR10804">
    <property type="entry name" value="PROTEASE FAMILY M24 METHIONYL AMINOPEPTIDASE, AMINOPEPTIDASE P"/>
    <property type="match status" value="1"/>
</dbReference>
<evidence type="ECO:0000256" key="2">
    <source>
        <dbReference type="SAM" id="MobiDB-lite"/>
    </source>
</evidence>
<dbReference type="Gene3D" id="3.90.230.10">
    <property type="entry name" value="Creatinase/methionine aminopeptidase superfamily"/>
    <property type="match status" value="1"/>
</dbReference>
<evidence type="ECO:0000313" key="4">
    <source>
        <dbReference type="Ensembl" id="ENSCCAP00000034142.1"/>
    </source>
</evidence>
<sequence>ISGDDKQQEQTIAKDLVVTKYKMGGDTTNQVLRSLVEKQGKSLRKKKEMKKGIAFPTIILVNNCMCHFSPLKSNHDYILKEGMLVKIDLGVHVNGFITNVAHTSVVDVAQGTQVTGRKADVIKATHLCAEAALHLVKPRNQNTQETEAQNKAAHSFNCTARGGMLSNQLKQHNCTDQQKDHEKAEFEVHELYAVDVLFSSGEDPSKHYGLKMKTTCAFFSEMERRFDVRSLILRKKPQMGVVKCAKHELLQPSNVLYEKEGEFVAQFKFIVLLMPISLIGPFKPDLYKSEMEVEDTELKSSASQKTQKKKKKENATSEETVEENEAGD</sequence>
<proteinExistence type="inferred from homology"/>
<reference evidence="4" key="1">
    <citation type="submission" date="2025-08" db="UniProtKB">
        <authorList>
            <consortium name="Ensembl"/>
        </authorList>
    </citation>
    <scope>IDENTIFICATION</scope>
</reference>
<organism evidence="4 5">
    <name type="scientific">Cebus imitator</name>
    <name type="common">Panamanian white-faced capuchin</name>
    <name type="synonym">Cebus capucinus imitator</name>
    <dbReference type="NCBI Taxonomy" id="2715852"/>
    <lineage>
        <taxon>Eukaryota</taxon>
        <taxon>Metazoa</taxon>
        <taxon>Chordata</taxon>
        <taxon>Craniata</taxon>
        <taxon>Vertebrata</taxon>
        <taxon>Euteleostomi</taxon>
        <taxon>Mammalia</taxon>
        <taxon>Eutheria</taxon>
        <taxon>Euarchontoglires</taxon>
        <taxon>Primates</taxon>
        <taxon>Haplorrhini</taxon>
        <taxon>Platyrrhini</taxon>
        <taxon>Cebidae</taxon>
        <taxon>Cebinae</taxon>
        <taxon>Cebus</taxon>
    </lineage>
</organism>
<dbReference type="Proteomes" id="UP000233040">
    <property type="component" value="Unassembled WGS sequence"/>
</dbReference>
<reference evidence="4" key="2">
    <citation type="submission" date="2025-09" db="UniProtKB">
        <authorList>
            <consortium name="Ensembl"/>
        </authorList>
    </citation>
    <scope>IDENTIFICATION</scope>
</reference>
<dbReference type="CDD" id="cd01089">
    <property type="entry name" value="PA2G4-like"/>
    <property type="match status" value="1"/>
</dbReference>
<dbReference type="Gene3D" id="1.10.10.10">
    <property type="entry name" value="Winged helix-like DNA-binding domain superfamily/Winged helix DNA-binding domain"/>
    <property type="match status" value="1"/>
</dbReference>
<dbReference type="Ensembl" id="ENSCCAT00000051914.1">
    <property type="protein sequence ID" value="ENSCCAP00000034142.1"/>
    <property type="gene ID" value="ENSCCAG00000035026.1"/>
</dbReference>
<evidence type="ECO:0000259" key="3">
    <source>
        <dbReference type="Pfam" id="PF00557"/>
    </source>
</evidence>
<name>A0A2K5S171_CEBIM</name>
<accession>A0A2K5S171</accession>
<dbReference type="InterPro" id="IPR036005">
    <property type="entry name" value="Creatinase/aminopeptidase-like"/>
</dbReference>
<dbReference type="SUPFAM" id="SSF55920">
    <property type="entry name" value="Creatinase/aminopeptidase"/>
    <property type="match status" value="1"/>
</dbReference>
<dbReference type="InterPro" id="IPR036388">
    <property type="entry name" value="WH-like_DNA-bd_sf"/>
</dbReference>
<feature type="region of interest" description="Disordered" evidence="2">
    <location>
        <begin position="294"/>
        <end position="328"/>
    </location>
</feature>
<comment type="similarity">
    <text evidence="1">Belongs to the peptidase M24 family.</text>
</comment>
<dbReference type="AlphaFoldDB" id="A0A2K5S171"/>
<dbReference type="STRING" id="9516.ENSCCAP00000034142"/>
<protein>
    <recommendedName>
        <fullName evidence="3">Peptidase M24 domain-containing protein</fullName>
    </recommendedName>
</protein>
<evidence type="ECO:0000256" key="1">
    <source>
        <dbReference type="ARBA" id="ARBA00007319"/>
    </source>
</evidence>
<dbReference type="InterPro" id="IPR000994">
    <property type="entry name" value="Pept_M24"/>
</dbReference>
<dbReference type="InterPro" id="IPR047113">
    <property type="entry name" value="PA2G4/ARX1"/>
</dbReference>
<feature type="compositionally biased region" description="Acidic residues" evidence="2">
    <location>
        <begin position="319"/>
        <end position="328"/>
    </location>
</feature>
<dbReference type="GeneTree" id="ENSGT00940000154281"/>
<feature type="domain" description="Peptidase M24" evidence="3">
    <location>
        <begin position="43"/>
        <end position="141"/>
    </location>
</feature>
<evidence type="ECO:0000313" key="5">
    <source>
        <dbReference type="Proteomes" id="UP000233040"/>
    </source>
</evidence>
<dbReference type="PANTHER" id="PTHR10804:SF132">
    <property type="entry name" value="PEPTIDASE M24 DOMAIN-CONTAINING PROTEIN"/>
    <property type="match status" value="1"/>
</dbReference>
<dbReference type="OMA" id="CAKHELW"/>
<dbReference type="Pfam" id="PF00557">
    <property type="entry name" value="Peptidase_M24"/>
    <property type="match status" value="1"/>
</dbReference>